<proteinExistence type="predicted"/>
<dbReference type="EMBL" id="SRLO01001177">
    <property type="protein sequence ID" value="TNN40573.1"/>
    <property type="molecule type" value="Genomic_DNA"/>
</dbReference>
<feature type="region of interest" description="Disordered" evidence="1">
    <location>
        <begin position="1"/>
        <end position="76"/>
    </location>
</feature>
<feature type="compositionally biased region" description="Basic and acidic residues" evidence="1">
    <location>
        <begin position="36"/>
        <end position="56"/>
    </location>
</feature>
<evidence type="ECO:0000256" key="1">
    <source>
        <dbReference type="SAM" id="MobiDB-lite"/>
    </source>
</evidence>
<gene>
    <name evidence="2" type="ORF">EYF80_049254</name>
</gene>
<organism evidence="2 3">
    <name type="scientific">Liparis tanakae</name>
    <name type="common">Tanaka's snailfish</name>
    <dbReference type="NCBI Taxonomy" id="230148"/>
    <lineage>
        <taxon>Eukaryota</taxon>
        <taxon>Metazoa</taxon>
        <taxon>Chordata</taxon>
        <taxon>Craniata</taxon>
        <taxon>Vertebrata</taxon>
        <taxon>Euteleostomi</taxon>
        <taxon>Actinopterygii</taxon>
        <taxon>Neopterygii</taxon>
        <taxon>Teleostei</taxon>
        <taxon>Neoteleostei</taxon>
        <taxon>Acanthomorphata</taxon>
        <taxon>Eupercaria</taxon>
        <taxon>Perciformes</taxon>
        <taxon>Cottioidei</taxon>
        <taxon>Cottales</taxon>
        <taxon>Liparidae</taxon>
        <taxon>Liparis</taxon>
    </lineage>
</organism>
<dbReference type="Proteomes" id="UP000314294">
    <property type="component" value="Unassembled WGS sequence"/>
</dbReference>
<dbReference type="AlphaFoldDB" id="A0A4Z2FIH3"/>
<evidence type="ECO:0000313" key="3">
    <source>
        <dbReference type="Proteomes" id="UP000314294"/>
    </source>
</evidence>
<feature type="compositionally biased region" description="Basic residues" evidence="1">
    <location>
        <begin position="62"/>
        <end position="72"/>
    </location>
</feature>
<protein>
    <submittedName>
        <fullName evidence="2">Uncharacterized protein</fullName>
    </submittedName>
</protein>
<keyword evidence="3" id="KW-1185">Reference proteome</keyword>
<reference evidence="2 3" key="1">
    <citation type="submission" date="2019-03" db="EMBL/GenBank/DDBJ databases">
        <title>First draft genome of Liparis tanakae, snailfish: a comprehensive survey of snailfish specific genes.</title>
        <authorList>
            <person name="Kim W."/>
            <person name="Song I."/>
            <person name="Jeong J.-H."/>
            <person name="Kim D."/>
            <person name="Kim S."/>
            <person name="Ryu S."/>
            <person name="Song J.Y."/>
            <person name="Lee S.K."/>
        </authorList>
    </citation>
    <scope>NUCLEOTIDE SEQUENCE [LARGE SCALE GENOMIC DNA]</scope>
    <source>
        <tissue evidence="2">Muscle</tissue>
    </source>
</reference>
<comment type="caution">
    <text evidence="2">The sequence shown here is derived from an EMBL/GenBank/DDBJ whole genome shotgun (WGS) entry which is preliminary data.</text>
</comment>
<name>A0A4Z2FIH3_9TELE</name>
<sequence length="142" mass="16272">MAEKQPLEEKKELEESENKEEEGLLALQDDSDAENEPEHVSEGEKLAAVYDREPGHRVSVGSKHKRPGRRLTSRNTEYYQSGRCQRIKHRLNHLDSGRQSAGSMQEALGCGQRCGRKTLLRSRRFHENGSLSTDREERLNTK</sequence>
<accession>A0A4Z2FIH3</accession>
<feature type="compositionally biased region" description="Basic and acidic residues" evidence="1">
    <location>
        <begin position="1"/>
        <end position="13"/>
    </location>
</feature>
<evidence type="ECO:0000313" key="2">
    <source>
        <dbReference type="EMBL" id="TNN40573.1"/>
    </source>
</evidence>